<gene>
    <name evidence="1" type="ORF">L1987_14674</name>
</gene>
<proteinExistence type="predicted"/>
<protein>
    <submittedName>
        <fullName evidence="1">Uncharacterized protein</fullName>
    </submittedName>
</protein>
<reference evidence="2" key="1">
    <citation type="journal article" date="2022" name="Mol. Ecol. Resour.">
        <title>The genomes of chicory, endive, great burdock and yacon provide insights into Asteraceae palaeo-polyploidization history and plant inulin production.</title>
        <authorList>
            <person name="Fan W."/>
            <person name="Wang S."/>
            <person name="Wang H."/>
            <person name="Wang A."/>
            <person name="Jiang F."/>
            <person name="Liu H."/>
            <person name="Zhao H."/>
            <person name="Xu D."/>
            <person name="Zhang Y."/>
        </authorList>
    </citation>
    <scope>NUCLEOTIDE SEQUENCE [LARGE SCALE GENOMIC DNA]</scope>
    <source>
        <strain evidence="2">cv. Yunnan</strain>
    </source>
</reference>
<dbReference type="EMBL" id="CM042022">
    <property type="protein sequence ID" value="KAI3815023.1"/>
    <property type="molecule type" value="Genomic_DNA"/>
</dbReference>
<dbReference type="Proteomes" id="UP001056120">
    <property type="component" value="Linkage Group LG05"/>
</dbReference>
<name>A0ACB9J510_9ASTR</name>
<reference evidence="1 2" key="2">
    <citation type="journal article" date="2022" name="Mol. Ecol. Resour.">
        <title>The genomes of chicory, endive, great burdock and yacon provide insights into Asteraceae paleo-polyploidization history and plant inulin production.</title>
        <authorList>
            <person name="Fan W."/>
            <person name="Wang S."/>
            <person name="Wang H."/>
            <person name="Wang A."/>
            <person name="Jiang F."/>
            <person name="Liu H."/>
            <person name="Zhao H."/>
            <person name="Xu D."/>
            <person name="Zhang Y."/>
        </authorList>
    </citation>
    <scope>NUCLEOTIDE SEQUENCE [LARGE SCALE GENOMIC DNA]</scope>
    <source>
        <strain evidence="2">cv. Yunnan</strain>
        <tissue evidence="1">Leaves</tissue>
    </source>
</reference>
<organism evidence="1 2">
    <name type="scientific">Smallanthus sonchifolius</name>
    <dbReference type="NCBI Taxonomy" id="185202"/>
    <lineage>
        <taxon>Eukaryota</taxon>
        <taxon>Viridiplantae</taxon>
        <taxon>Streptophyta</taxon>
        <taxon>Embryophyta</taxon>
        <taxon>Tracheophyta</taxon>
        <taxon>Spermatophyta</taxon>
        <taxon>Magnoliopsida</taxon>
        <taxon>eudicotyledons</taxon>
        <taxon>Gunneridae</taxon>
        <taxon>Pentapetalae</taxon>
        <taxon>asterids</taxon>
        <taxon>campanulids</taxon>
        <taxon>Asterales</taxon>
        <taxon>Asteraceae</taxon>
        <taxon>Asteroideae</taxon>
        <taxon>Heliantheae alliance</taxon>
        <taxon>Millerieae</taxon>
        <taxon>Smallanthus</taxon>
    </lineage>
</organism>
<keyword evidence="2" id="KW-1185">Reference proteome</keyword>
<comment type="caution">
    <text evidence="1">The sequence shown here is derived from an EMBL/GenBank/DDBJ whole genome shotgun (WGS) entry which is preliminary data.</text>
</comment>
<accession>A0ACB9J510</accession>
<evidence type="ECO:0000313" key="2">
    <source>
        <dbReference type="Proteomes" id="UP001056120"/>
    </source>
</evidence>
<sequence length="99" mass="11546">MSINFIYISRHALPFEEISDEYNILILQLLPIANPSWNLMKVRHEVDTHLYQDILVILVVSHEQFNTHSLLSATKPHHHDHLTTIKYTPINPQTTTLHS</sequence>
<evidence type="ECO:0000313" key="1">
    <source>
        <dbReference type="EMBL" id="KAI3815023.1"/>
    </source>
</evidence>